<dbReference type="Proteomes" id="UP001215712">
    <property type="component" value="Unassembled WGS sequence"/>
</dbReference>
<sequence>MMGRVYQSAQQVLIWLGSCSQERSLGIDGLEALAKIPPNQRPLCPLAEYMLSPDDAYQEKLAGVPFTLVAETAMHLVNRQSFKRTWVLQEFFLAQQVIFSYGDRYISMNAILAAFDWTFGTVNSSTGRNGNHIVSKKRLALLWAPHAKRMQTILLARSGFTSGHRLTLREWLWASQGRLAEDGRDFIFGGLSLIDPGSLKIKKTILQNTIFDPKDQDSLPTSSSHIPRGLWSVLAADYTASEQEVLVNLMACLFSSANPYPLDVLSLAARPPYRPSSRERSGIEPPPGDYPSCNSPRLNLCKTLSVNKQGISSLFHAAGAAGGDGQTFAAGLIQPSPSPQISCDGRMLFLDVALIDRICHIVDLEIFVNQSEVGKLSVFLEFLARLPRFYQGGLQTSFDAVATTLTSTLSSTTPLFPTSPGIPKDFNVRSGSFISVLDSPAPECLCEILEREIRIWIHTLREHTEVPDQGAKSARDKKEVESHLESM</sequence>
<name>A0AAD6HUW0_9EURO</name>
<feature type="compositionally biased region" description="Basic and acidic residues" evidence="1">
    <location>
        <begin position="473"/>
        <end position="487"/>
    </location>
</feature>
<proteinExistence type="predicted"/>
<reference evidence="2" key="2">
    <citation type="submission" date="2023-01" db="EMBL/GenBank/DDBJ databases">
        <authorList>
            <person name="Petersen C."/>
        </authorList>
    </citation>
    <scope>NUCLEOTIDE SEQUENCE</scope>
    <source>
        <strain evidence="2">IBT 17514</strain>
    </source>
</reference>
<dbReference type="InterPro" id="IPR052895">
    <property type="entry name" value="HetReg/Transcr_Mod"/>
</dbReference>
<evidence type="ECO:0000256" key="1">
    <source>
        <dbReference type="SAM" id="MobiDB-lite"/>
    </source>
</evidence>
<gene>
    <name evidence="2" type="ORF">N7493_001509</name>
</gene>
<evidence type="ECO:0000313" key="3">
    <source>
        <dbReference type="Proteomes" id="UP001215712"/>
    </source>
</evidence>
<reference evidence="2" key="1">
    <citation type="journal article" date="2023" name="IMA Fungus">
        <title>Comparative genomic study of the Penicillium genus elucidates a diverse pangenome and 15 lateral gene transfer events.</title>
        <authorList>
            <person name="Petersen C."/>
            <person name="Sorensen T."/>
            <person name="Nielsen M.R."/>
            <person name="Sondergaard T.E."/>
            <person name="Sorensen J.L."/>
            <person name="Fitzpatrick D.A."/>
            <person name="Frisvad J.C."/>
            <person name="Nielsen K.L."/>
        </authorList>
    </citation>
    <scope>NUCLEOTIDE SEQUENCE</scope>
    <source>
        <strain evidence="2">IBT 17514</strain>
    </source>
</reference>
<keyword evidence="3" id="KW-1185">Reference proteome</keyword>
<evidence type="ECO:0000313" key="2">
    <source>
        <dbReference type="EMBL" id="KAJ5738354.1"/>
    </source>
</evidence>
<dbReference type="EMBL" id="JAQJAN010000002">
    <property type="protein sequence ID" value="KAJ5738354.1"/>
    <property type="molecule type" value="Genomic_DNA"/>
</dbReference>
<feature type="region of interest" description="Disordered" evidence="1">
    <location>
        <begin position="467"/>
        <end position="487"/>
    </location>
</feature>
<accession>A0AAD6HUW0</accession>
<dbReference type="PROSITE" id="PS51257">
    <property type="entry name" value="PROKAR_LIPOPROTEIN"/>
    <property type="match status" value="1"/>
</dbReference>
<dbReference type="PANTHER" id="PTHR24148:SF73">
    <property type="entry name" value="HET DOMAIN PROTEIN (AFU_ORTHOLOGUE AFUA_8G01020)"/>
    <property type="match status" value="1"/>
</dbReference>
<dbReference type="PANTHER" id="PTHR24148">
    <property type="entry name" value="ANKYRIN REPEAT DOMAIN-CONTAINING PROTEIN 39 HOMOLOG-RELATED"/>
    <property type="match status" value="1"/>
</dbReference>
<dbReference type="AlphaFoldDB" id="A0AAD6HUW0"/>
<comment type="caution">
    <text evidence="2">The sequence shown here is derived from an EMBL/GenBank/DDBJ whole genome shotgun (WGS) entry which is preliminary data.</text>
</comment>
<organism evidence="2 3">
    <name type="scientific">Penicillium malachiteum</name>
    <dbReference type="NCBI Taxonomy" id="1324776"/>
    <lineage>
        <taxon>Eukaryota</taxon>
        <taxon>Fungi</taxon>
        <taxon>Dikarya</taxon>
        <taxon>Ascomycota</taxon>
        <taxon>Pezizomycotina</taxon>
        <taxon>Eurotiomycetes</taxon>
        <taxon>Eurotiomycetidae</taxon>
        <taxon>Eurotiales</taxon>
        <taxon>Aspergillaceae</taxon>
        <taxon>Penicillium</taxon>
    </lineage>
</organism>
<evidence type="ECO:0008006" key="4">
    <source>
        <dbReference type="Google" id="ProtNLM"/>
    </source>
</evidence>
<protein>
    <recommendedName>
        <fullName evidence="4">Heterokaryon incompatibility domain-containing protein</fullName>
    </recommendedName>
</protein>